<evidence type="ECO:0000313" key="2">
    <source>
        <dbReference type="EMBL" id="CAH1395904.1"/>
    </source>
</evidence>
<dbReference type="AlphaFoldDB" id="A0A9P0MHH7"/>
<sequence length="94" mass="9982">MAPGAGGFLKTRTDSYDTKEFLSSGYPPMESNINSGSIEEGNLSTMAKVERVGQSSATPSSLRRAATSAAPPHNGRSPEENRTRTDPIVMGRPL</sequence>
<accession>A0A9P0MHH7</accession>
<dbReference type="Proteomes" id="UP001152798">
    <property type="component" value="Chromosome 3"/>
</dbReference>
<evidence type="ECO:0000256" key="1">
    <source>
        <dbReference type="SAM" id="MobiDB-lite"/>
    </source>
</evidence>
<reference evidence="2" key="1">
    <citation type="submission" date="2022-01" db="EMBL/GenBank/DDBJ databases">
        <authorList>
            <person name="King R."/>
        </authorList>
    </citation>
    <scope>NUCLEOTIDE SEQUENCE</scope>
</reference>
<feature type="compositionally biased region" description="Polar residues" evidence="1">
    <location>
        <begin position="31"/>
        <end position="45"/>
    </location>
</feature>
<gene>
    <name evidence="2" type="ORF">NEZAVI_LOCUS6078</name>
</gene>
<organism evidence="2 3">
    <name type="scientific">Nezara viridula</name>
    <name type="common">Southern green stink bug</name>
    <name type="synonym">Cimex viridulus</name>
    <dbReference type="NCBI Taxonomy" id="85310"/>
    <lineage>
        <taxon>Eukaryota</taxon>
        <taxon>Metazoa</taxon>
        <taxon>Ecdysozoa</taxon>
        <taxon>Arthropoda</taxon>
        <taxon>Hexapoda</taxon>
        <taxon>Insecta</taxon>
        <taxon>Pterygota</taxon>
        <taxon>Neoptera</taxon>
        <taxon>Paraneoptera</taxon>
        <taxon>Hemiptera</taxon>
        <taxon>Heteroptera</taxon>
        <taxon>Panheteroptera</taxon>
        <taxon>Pentatomomorpha</taxon>
        <taxon>Pentatomoidea</taxon>
        <taxon>Pentatomidae</taxon>
        <taxon>Pentatominae</taxon>
        <taxon>Nezara</taxon>
    </lineage>
</organism>
<feature type="compositionally biased region" description="Basic and acidic residues" evidence="1">
    <location>
        <begin position="11"/>
        <end position="20"/>
    </location>
</feature>
<protein>
    <submittedName>
        <fullName evidence="2">Uncharacterized protein</fullName>
    </submittedName>
</protein>
<dbReference type="OrthoDB" id="10572177at2759"/>
<feature type="compositionally biased region" description="Basic and acidic residues" evidence="1">
    <location>
        <begin position="76"/>
        <end position="85"/>
    </location>
</feature>
<dbReference type="EMBL" id="OV725079">
    <property type="protein sequence ID" value="CAH1395904.1"/>
    <property type="molecule type" value="Genomic_DNA"/>
</dbReference>
<name>A0A9P0MHH7_NEZVI</name>
<evidence type="ECO:0000313" key="3">
    <source>
        <dbReference type="Proteomes" id="UP001152798"/>
    </source>
</evidence>
<feature type="region of interest" description="Disordered" evidence="1">
    <location>
        <begin position="1"/>
        <end position="94"/>
    </location>
</feature>
<proteinExistence type="predicted"/>
<keyword evidence="3" id="KW-1185">Reference proteome</keyword>